<dbReference type="InterPro" id="IPR011010">
    <property type="entry name" value="DNA_brk_join_enz"/>
</dbReference>
<reference evidence="2 3" key="1">
    <citation type="submission" date="2020-07" db="EMBL/GenBank/DDBJ databases">
        <title>Genomic Encyclopedia of Type Strains, Phase IV (KMG-V): Genome sequencing to study the core and pangenomes of soil and plant-associated prokaryotes.</title>
        <authorList>
            <person name="Whitman W."/>
        </authorList>
    </citation>
    <scope>NUCLEOTIDE SEQUENCE [LARGE SCALE GENOMIC DNA]</scope>
    <source>
        <strain evidence="2 3">M8UP30</strain>
    </source>
</reference>
<sequence>MRKSRQRGWIELRGKKWYGYFRKTVIDPTTNEQRRMTATVILGFQAHMNKAEAREILDFHLFKQTGARYEEGVWIDSSVTFGWFVRNRFLPLKEGMWRVETAKVKKLLIERDLIDSFDAISLKSFDKFRLQIHLHNLAKERSRDRVLQIHAYLRDIFAEAEEQGFLAKDPARRLRVPTQLRGVDKTTFDLGTAQRSSLSLGSP</sequence>
<dbReference type="EMBL" id="JACCCV010000001">
    <property type="protein sequence ID" value="NYF51109.1"/>
    <property type="molecule type" value="Genomic_DNA"/>
</dbReference>
<name>A0A7Y9NKL8_9BACT</name>
<evidence type="ECO:0000313" key="3">
    <source>
        <dbReference type="Proteomes" id="UP000534186"/>
    </source>
</evidence>
<evidence type="ECO:0000256" key="1">
    <source>
        <dbReference type="ARBA" id="ARBA00023125"/>
    </source>
</evidence>
<gene>
    <name evidence="2" type="ORF">HDF12_001474</name>
</gene>
<dbReference type="GO" id="GO:0003677">
    <property type="term" value="F:DNA binding"/>
    <property type="evidence" value="ECO:0007669"/>
    <property type="project" value="UniProtKB-KW"/>
</dbReference>
<proteinExistence type="predicted"/>
<keyword evidence="1" id="KW-0238">DNA-binding</keyword>
<protein>
    <recommendedName>
        <fullName evidence="4">Core-binding (CB) domain-containing protein</fullName>
    </recommendedName>
</protein>
<dbReference type="Proteomes" id="UP000534186">
    <property type="component" value="Unassembled WGS sequence"/>
</dbReference>
<dbReference type="Gene3D" id="1.10.150.130">
    <property type="match status" value="1"/>
</dbReference>
<accession>A0A7Y9NKL8</accession>
<dbReference type="AlphaFoldDB" id="A0A7Y9NKL8"/>
<evidence type="ECO:0000313" key="2">
    <source>
        <dbReference type="EMBL" id="NYF51109.1"/>
    </source>
</evidence>
<dbReference type="InterPro" id="IPR010998">
    <property type="entry name" value="Integrase_recombinase_N"/>
</dbReference>
<evidence type="ECO:0008006" key="4">
    <source>
        <dbReference type="Google" id="ProtNLM"/>
    </source>
</evidence>
<dbReference type="SUPFAM" id="SSF56349">
    <property type="entry name" value="DNA breaking-rejoining enzymes"/>
    <property type="match status" value="1"/>
</dbReference>
<organism evidence="2 3">
    <name type="scientific">Tunturiibacter lichenicola</name>
    <dbReference type="NCBI Taxonomy" id="2051959"/>
    <lineage>
        <taxon>Bacteria</taxon>
        <taxon>Pseudomonadati</taxon>
        <taxon>Acidobacteriota</taxon>
        <taxon>Terriglobia</taxon>
        <taxon>Terriglobales</taxon>
        <taxon>Acidobacteriaceae</taxon>
        <taxon>Tunturiibacter</taxon>
    </lineage>
</organism>
<comment type="caution">
    <text evidence="2">The sequence shown here is derived from an EMBL/GenBank/DDBJ whole genome shotgun (WGS) entry which is preliminary data.</text>
</comment>